<dbReference type="EMBL" id="KN847481">
    <property type="protein sequence ID" value="KIX01812.1"/>
    <property type="molecule type" value="Genomic_DNA"/>
</dbReference>
<dbReference type="AlphaFoldDB" id="A0A0D2FIF6"/>
<keyword evidence="3" id="KW-1185">Reference proteome</keyword>
<dbReference type="OrthoDB" id="5335351at2759"/>
<dbReference type="HOGENOM" id="CLU_091408_0_0_1"/>
<name>A0A0D2FIF6_9EURO</name>
<evidence type="ECO:0000313" key="3">
    <source>
        <dbReference type="Proteomes" id="UP000053617"/>
    </source>
</evidence>
<sequence>MDTVHDVVESPIADEAKLSEIIDMTDMDAATTIESSPLPARPRHTRTRTNEEIYEAAPEPNSSTLASKFHESADKTKRPPPSTTNDAFAKEIRDHQKKLDFEFQEFERSLDERDTTIDLDPLDWTDLENRYNQEIQPHIAAEQEILNELGARFEQFMLYMQVSNEYEAERAIKRLRTRIALVQNSEASLAQKQAHHARVLEAFQNAMALLGNL</sequence>
<dbReference type="RefSeq" id="XP_013268948.1">
    <property type="nucleotide sequence ID" value="XM_013413494.1"/>
</dbReference>
<dbReference type="STRING" id="1442369.A0A0D2FIF6"/>
<organism evidence="2 3">
    <name type="scientific">Rhinocladiella mackenziei CBS 650.93</name>
    <dbReference type="NCBI Taxonomy" id="1442369"/>
    <lineage>
        <taxon>Eukaryota</taxon>
        <taxon>Fungi</taxon>
        <taxon>Dikarya</taxon>
        <taxon>Ascomycota</taxon>
        <taxon>Pezizomycotina</taxon>
        <taxon>Eurotiomycetes</taxon>
        <taxon>Chaetothyriomycetidae</taxon>
        <taxon>Chaetothyriales</taxon>
        <taxon>Herpotrichiellaceae</taxon>
        <taxon>Rhinocladiella</taxon>
    </lineage>
</organism>
<dbReference type="GeneID" id="25297610"/>
<feature type="region of interest" description="Disordered" evidence="1">
    <location>
        <begin position="31"/>
        <end position="86"/>
    </location>
</feature>
<accession>A0A0D2FIF6</accession>
<feature type="compositionally biased region" description="Basic and acidic residues" evidence="1">
    <location>
        <begin position="68"/>
        <end position="77"/>
    </location>
</feature>
<evidence type="ECO:0000313" key="2">
    <source>
        <dbReference type="EMBL" id="KIX01812.1"/>
    </source>
</evidence>
<proteinExistence type="predicted"/>
<reference evidence="2 3" key="1">
    <citation type="submission" date="2015-01" db="EMBL/GenBank/DDBJ databases">
        <title>The Genome Sequence of Rhinocladiella mackenzie CBS 650.93.</title>
        <authorList>
            <consortium name="The Broad Institute Genomics Platform"/>
            <person name="Cuomo C."/>
            <person name="de Hoog S."/>
            <person name="Gorbushina A."/>
            <person name="Stielow B."/>
            <person name="Teixiera M."/>
            <person name="Abouelleil A."/>
            <person name="Chapman S.B."/>
            <person name="Priest M."/>
            <person name="Young S.K."/>
            <person name="Wortman J."/>
            <person name="Nusbaum C."/>
            <person name="Birren B."/>
        </authorList>
    </citation>
    <scope>NUCLEOTIDE SEQUENCE [LARGE SCALE GENOMIC DNA]</scope>
    <source>
        <strain evidence="2 3">CBS 650.93</strain>
    </source>
</reference>
<dbReference type="VEuPathDB" id="FungiDB:Z518_09539"/>
<evidence type="ECO:0000256" key="1">
    <source>
        <dbReference type="SAM" id="MobiDB-lite"/>
    </source>
</evidence>
<gene>
    <name evidence="2" type="ORF">Z518_09539</name>
</gene>
<dbReference type="Proteomes" id="UP000053617">
    <property type="component" value="Unassembled WGS sequence"/>
</dbReference>
<protein>
    <submittedName>
        <fullName evidence="2">Uncharacterized protein</fullName>
    </submittedName>
</protein>